<dbReference type="EMBL" id="SIDB01000007">
    <property type="protein sequence ID" value="KAI3430557.1"/>
    <property type="molecule type" value="Genomic_DNA"/>
</dbReference>
<dbReference type="OrthoDB" id="10682683at2759"/>
<evidence type="ECO:0000313" key="3">
    <source>
        <dbReference type="Proteomes" id="UP001055712"/>
    </source>
</evidence>
<gene>
    <name evidence="2" type="ORF">D9Q98_005150</name>
</gene>
<dbReference type="Proteomes" id="UP001055712">
    <property type="component" value="Unassembled WGS sequence"/>
</dbReference>
<feature type="region of interest" description="Disordered" evidence="1">
    <location>
        <begin position="179"/>
        <end position="289"/>
    </location>
</feature>
<feature type="compositionally biased region" description="Polar residues" evidence="1">
    <location>
        <begin position="202"/>
        <end position="215"/>
    </location>
</feature>
<dbReference type="AlphaFoldDB" id="A0A9D4YWV7"/>
<name>A0A9D4YWV7_CHLVU</name>
<protein>
    <submittedName>
        <fullName evidence="2">Uncharacterized protein</fullName>
    </submittedName>
</protein>
<keyword evidence="3" id="KW-1185">Reference proteome</keyword>
<feature type="compositionally biased region" description="Low complexity" evidence="1">
    <location>
        <begin position="179"/>
        <end position="196"/>
    </location>
</feature>
<proteinExistence type="predicted"/>
<sequence>MPADSQKDPQLQQRLAVSQQAAQLRDKLRQGLATPELQDAAASAATWLGQQVPAPAAELLQQLIAALGTLGQTGASKSRSCSAAVGPNAAVDTAVGTPAAPAPGADERVSHLRQQCSSLEQEKAQLAQRNAELNAQVSAQQDQLASLHLRLDNLLLERQRLREDAAELEAAASQQQAEVEMLRQQLQAQPAPRAQRGGTHARSASATLDSANTDTGGPARHPSSRLSLHSEGGGSGRSLADMASEEVTWGRTLTSRAPATRPKNVPPVDMARLRLPAHAGNRQGGQARG</sequence>
<organism evidence="2 3">
    <name type="scientific">Chlorella vulgaris</name>
    <name type="common">Green alga</name>
    <dbReference type="NCBI Taxonomy" id="3077"/>
    <lineage>
        <taxon>Eukaryota</taxon>
        <taxon>Viridiplantae</taxon>
        <taxon>Chlorophyta</taxon>
        <taxon>core chlorophytes</taxon>
        <taxon>Trebouxiophyceae</taxon>
        <taxon>Chlorellales</taxon>
        <taxon>Chlorellaceae</taxon>
        <taxon>Chlorella clade</taxon>
        <taxon>Chlorella</taxon>
    </lineage>
</organism>
<comment type="caution">
    <text evidence="2">The sequence shown here is derived from an EMBL/GenBank/DDBJ whole genome shotgun (WGS) entry which is preliminary data.</text>
</comment>
<evidence type="ECO:0000313" key="2">
    <source>
        <dbReference type="EMBL" id="KAI3430557.1"/>
    </source>
</evidence>
<reference evidence="2" key="2">
    <citation type="submission" date="2020-11" db="EMBL/GenBank/DDBJ databases">
        <authorList>
            <person name="Cecchin M."/>
            <person name="Marcolungo L."/>
            <person name="Rossato M."/>
            <person name="Girolomoni L."/>
            <person name="Cosentino E."/>
            <person name="Cuine S."/>
            <person name="Li-Beisson Y."/>
            <person name="Delledonne M."/>
            <person name="Ballottari M."/>
        </authorList>
    </citation>
    <scope>NUCLEOTIDE SEQUENCE</scope>
    <source>
        <strain evidence="2">211/11P</strain>
        <tissue evidence="2">Whole cell</tissue>
    </source>
</reference>
<evidence type="ECO:0000256" key="1">
    <source>
        <dbReference type="SAM" id="MobiDB-lite"/>
    </source>
</evidence>
<accession>A0A9D4YWV7</accession>
<reference evidence="2" key="1">
    <citation type="journal article" date="2019" name="Plant J.">
        <title>Chlorella vulgaris genome assembly and annotation reveals the molecular basis for metabolic acclimation to high light conditions.</title>
        <authorList>
            <person name="Cecchin M."/>
            <person name="Marcolungo L."/>
            <person name="Rossato M."/>
            <person name="Girolomoni L."/>
            <person name="Cosentino E."/>
            <person name="Cuine S."/>
            <person name="Li-Beisson Y."/>
            <person name="Delledonne M."/>
            <person name="Ballottari M."/>
        </authorList>
    </citation>
    <scope>NUCLEOTIDE SEQUENCE</scope>
    <source>
        <strain evidence="2">211/11P</strain>
    </source>
</reference>